<dbReference type="RefSeq" id="WP_102491592.1">
    <property type="nucleotide sequence ID" value="NZ_JAUYVK010000007.1"/>
</dbReference>
<accession>A0ABD5A969</accession>
<evidence type="ECO:0000256" key="1">
    <source>
        <dbReference type="SAM" id="Coils"/>
    </source>
</evidence>
<sequence>MNNPDNQHDLKFGYSTKTRTLQKVSQKLEQGFYILLTVLGTASFTYAGGFASGAKSFFSLEDGSAWHHIQFFSGFIWILEALWVLLSYPYLHFLFACMFLYLGISGTGKDYENLSNKNKKLEEKLSDQQNIREIVTSNQEEIARLNGLLREKHQELVTTWLKGTFAYLMNDDDAVVKDNTHARVSIYYAYNSHFYLLARYSPNAEYNQIHRQKFAMGRGIIYEAYQHLEVHENSLTEYNSSEPDKFYTAIEEKYPLKREQLENFNMKSCRYFGRAIREADVTQGVILIESTKGCDLCENQVQRTREHFEKNWSHLNQFVRHGIEHDINSKYHEAMKTDIDFLDDLDQRPAPEVDVLDSLAPTSEVSE</sequence>
<keyword evidence="1" id="KW-0175">Coiled coil</keyword>
<keyword evidence="2" id="KW-1133">Transmembrane helix</keyword>
<feature type="transmembrane region" description="Helical" evidence="2">
    <location>
        <begin position="74"/>
        <end position="102"/>
    </location>
</feature>
<evidence type="ECO:0000313" key="4">
    <source>
        <dbReference type="Proteomes" id="UP001177883"/>
    </source>
</evidence>
<comment type="caution">
    <text evidence="3">The sequence shown here is derived from an EMBL/GenBank/DDBJ whole genome shotgun (WGS) entry which is preliminary data.</text>
</comment>
<dbReference type="Proteomes" id="UP001177883">
    <property type="component" value="Unassembled WGS sequence"/>
</dbReference>
<feature type="transmembrane region" description="Helical" evidence="2">
    <location>
        <begin position="32"/>
        <end position="54"/>
    </location>
</feature>
<protein>
    <submittedName>
        <fullName evidence="3">Uncharacterized protein</fullName>
    </submittedName>
</protein>
<gene>
    <name evidence="3" type="ORF">Q8W38_09955</name>
</gene>
<evidence type="ECO:0000256" key="2">
    <source>
        <dbReference type="SAM" id="Phobius"/>
    </source>
</evidence>
<dbReference type="AlphaFoldDB" id="A0ABD5A969"/>
<keyword evidence="2" id="KW-0812">Transmembrane</keyword>
<feature type="coiled-coil region" evidence="1">
    <location>
        <begin position="104"/>
        <end position="138"/>
    </location>
</feature>
<keyword evidence="2" id="KW-0472">Membrane</keyword>
<evidence type="ECO:0000313" key="3">
    <source>
        <dbReference type="EMBL" id="MDP2489659.1"/>
    </source>
</evidence>
<name>A0ABD5A969_VIBSP</name>
<reference evidence="3" key="1">
    <citation type="submission" date="2023-07" db="EMBL/GenBank/DDBJ databases">
        <title>Genome content predicts the carbon catabolic preferences of heterotrophic bacteria.</title>
        <authorList>
            <person name="Gralka M."/>
        </authorList>
    </citation>
    <scope>NUCLEOTIDE SEQUENCE</scope>
    <source>
        <strain evidence="3">6E03</strain>
    </source>
</reference>
<proteinExistence type="predicted"/>
<dbReference type="EMBL" id="JAUYVK010000007">
    <property type="protein sequence ID" value="MDP2489659.1"/>
    <property type="molecule type" value="Genomic_DNA"/>
</dbReference>
<organism evidence="3 4">
    <name type="scientific">Vibrio splendidus</name>
    <dbReference type="NCBI Taxonomy" id="29497"/>
    <lineage>
        <taxon>Bacteria</taxon>
        <taxon>Pseudomonadati</taxon>
        <taxon>Pseudomonadota</taxon>
        <taxon>Gammaproteobacteria</taxon>
        <taxon>Vibrionales</taxon>
        <taxon>Vibrionaceae</taxon>
        <taxon>Vibrio</taxon>
    </lineage>
</organism>